<protein>
    <submittedName>
        <fullName evidence="2">Uncharacterized protein</fullName>
    </submittedName>
</protein>
<feature type="transmembrane region" description="Helical" evidence="1">
    <location>
        <begin position="43"/>
        <end position="69"/>
    </location>
</feature>
<feature type="transmembrane region" description="Helical" evidence="1">
    <location>
        <begin position="141"/>
        <end position="162"/>
    </location>
</feature>
<sequence length="226" mass="24776">MVQQLLTVFAPMLLGAQLILTLILVKGDICPGQRGRIHKLLPSIGVLWLAVASLKIEAFMVVFAIFYFYSQVQTGKTRDKGPMWIMYLADGLALSYVTILMGEQNSIVAGVNVFVQTILLGAIFSHLLLKIARSRLQAFHRLLPSVGVISGILMSLCVLFKVYGLTPELAEQALQGIVLSFVLLIVGIIVWCWHLFTHKEVAKGQLVLALLTLLASTALSQSLFAL</sequence>
<feature type="transmembrane region" description="Helical" evidence="1">
    <location>
        <begin position="174"/>
        <end position="194"/>
    </location>
</feature>
<keyword evidence="1" id="KW-1133">Transmembrane helix</keyword>
<keyword evidence="1" id="KW-0472">Membrane</keyword>
<evidence type="ECO:0000313" key="2">
    <source>
        <dbReference type="EMBL" id="RJX69474.1"/>
    </source>
</evidence>
<comment type="caution">
    <text evidence="2">The sequence shown here is derived from an EMBL/GenBank/DDBJ whole genome shotgun (WGS) entry which is preliminary data.</text>
</comment>
<feature type="transmembrane region" description="Helical" evidence="1">
    <location>
        <begin position="81"/>
        <end position="101"/>
    </location>
</feature>
<organism evidence="2 3">
    <name type="scientific">Vibrio sinensis</name>
    <dbReference type="NCBI Taxonomy" id="2302434"/>
    <lineage>
        <taxon>Bacteria</taxon>
        <taxon>Pseudomonadati</taxon>
        <taxon>Pseudomonadota</taxon>
        <taxon>Gammaproteobacteria</taxon>
        <taxon>Vibrionales</taxon>
        <taxon>Vibrionaceae</taxon>
        <taxon>Vibrio</taxon>
    </lineage>
</organism>
<evidence type="ECO:0000256" key="1">
    <source>
        <dbReference type="SAM" id="Phobius"/>
    </source>
</evidence>
<dbReference type="Proteomes" id="UP000273252">
    <property type="component" value="Unassembled WGS sequence"/>
</dbReference>
<reference evidence="2 3" key="1">
    <citation type="submission" date="2018-08" db="EMBL/GenBank/DDBJ databases">
        <title>Vibrio isolated from the Eastern China Marginal Seas.</title>
        <authorList>
            <person name="Li Y."/>
        </authorList>
    </citation>
    <scope>NUCLEOTIDE SEQUENCE [LARGE SCALE GENOMIC DNA]</scope>
    <source>
        <strain evidence="2 3">BEI233</strain>
    </source>
</reference>
<accession>A0A3A6QB43</accession>
<dbReference type="AlphaFoldDB" id="A0A3A6QB43"/>
<dbReference type="RefSeq" id="WP_120032654.1">
    <property type="nucleotide sequence ID" value="NZ_QVMU01000015.1"/>
</dbReference>
<keyword evidence="1" id="KW-0812">Transmembrane</keyword>
<keyword evidence="3" id="KW-1185">Reference proteome</keyword>
<dbReference type="OrthoDB" id="5915482at2"/>
<feature type="transmembrane region" description="Helical" evidence="1">
    <location>
        <begin position="206"/>
        <end position="224"/>
    </location>
</feature>
<dbReference type="EMBL" id="QVMU01000015">
    <property type="protein sequence ID" value="RJX69474.1"/>
    <property type="molecule type" value="Genomic_DNA"/>
</dbReference>
<feature type="transmembrane region" description="Helical" evidence="1">
    <location>
        <begin position="107"/>
        <end position="129"/>
    </location>
</feature>
<evidence type="ECO:0000313" key="3">
    <source>
        <dbReference type="Proteomes" id="UP000273252"/>
    </source>
</evidence>
<name>A0A3A6QB43_9VIBR</name>
<proteinExistence type="predicted"/>
<gene>
    <name evidence="2" type="ORF">DZ860_14900</name>
</gene>